<dbReference type="GO" id="GO:0016616">
    <property type="term" value="F:oxidoreductase activity, acting on the CH-OH group of donors, NAD or NADP as acceptor"/>
    <property type="evidence" value="ECO:0000318"/>
    <property type="project" value="GO_Central"/>
</dbReference>
<comment type="catalytic activity">
    <reaction evidence="15">
        <text>testosterone + NAD(+) = androst-4-ene-3,17-dione + NADH + H(+)</text>
        <dbReference type="Rhea" id="RHEA:14929"/>
        <dbReference type="ChEBI" id="CHEBI:15378"/>
        <dbReference type="ChEBI" id="CHEBI:16422"/>
        <dbReference type="ChEBI" id="CHEBI:17347"/>
        <dbReference type="ChEBI" id="CHEBI:57540"/>
        <dbReference type="ChEBI" id="CHEBI:57945"/>
        <dbReference type="EC" id="1.1.1.239"/>
    </reaction>
    <physiologicalReaction direction="left-to-right" evidence="15">
        <dbReference type="Rhea" id="RHEA:14930"/>
    </physiologicalReaction>
</comment>
<name>A7RXH2_NEMVE</name>
<evidence type="ECO:0000256" key="3">
    <source>
        <dbReference type="ARBA" id="ARBA00006484"/>
    </source>
</evidence>
<dbReference type="GO" id="GO:0048038">
    <property type="term" value="F:quinone binding"/>
    <property type="evidence" value="ECO:0000318"/>
    <property type="project" value="GO_Central"/>
</dbReference>
<dbReference type="SMART" id="SM00822">
    <property type="entry name" value="PKS_KR"/>
    <property type="match status" value="1"/>
</dbReference>
<evidence type="ECO:0000256" key="25">
    <source>
        <dbReference type="ARBA" id="ARBA00083258"/>
    </source>
</evidence>
<evidence type="ECO:0000256" key="12">
    <source>
        <dbReference type="ARBA" id="ARBA00023160"/>
    </source>
</evidence>
<evidence type="ECO:0000256" key="15">
    <source>
        <dbReference type="ARBA" id="ARBA00050232"/>
    </source>
</evidence>
<keyword evidence="8" id="KW-0560">Oxidoreductase</keyword>
<comment type="catalytic activity">
    <reaction evidence="16">
        <text>17beta-hydroxy-5alpha-androstan-3-one + NAD(+) = 5alpha-androstan-3,17-dione + NADH + H(+)</text>
        <dbReference type="Rhea" id="RHEA:41992"/>
        <dbReference type="ChEBI" id="CHEBI:15378"/>
        <dbReference type="ChEBI" id="CHEBI:15994"/>
        <dbReference type="ChEBI" id="CHEBI:16330"/>
        <dbReference type="ChEBI" id="CHEBI:57540"/>
        <dbReference type="ChEBI" id="CHEBI:57945"/>
    </reaction>
    <physiologicalReaction direction="left-to-right" evidence="16">
        <dbReference type="Rhea" id="RHEA:41993"/>
    </physiologicalReaction>
</comment>
<evidence type="ECO:0000256" key="4">
    <source>
        <dbReference type="ARBA" id="ARBA00012456"/>
    </source>
</evidence>
<evidence type="ECO:0000256" key="23">
    <source>
        <dbReference type="ARBA" id="ARBA00081936"/>
    </source>
</evidence>
<accession>A7RXH2</accession>
<evidence type="ECO:0000256" key="1">
    <source>
        <dbReference type="ARBA" id="ARBA00004305"/>
    </source>
</evidence>
<dbReference type="GO" id="GO:0008210">
    <property type="term" value="P:estrogen metabolic process"/>
    <property type="evidence" value="ECO:0007669"/>
    <property type="project" value="UniProtKB-ARBA"/>
</dbReference>
<comment type="pathway">
    <text evidence="2">Lipid metabolism; fatty acid biosynthesis.</text>
</comment>
<evidence type="ECO:0000256" key="7">
    <source>
        <dbReference type="ARBA" id="ARBA00022832"/>
    </source>
</evidence>
<comment type="subunit">
    <text evidence="18">Heterotetramer with CBR4; contains two molecules of HSD17B8 and CBR4.</text>
</comment>
<dbReference type="GO" id="GO:0047035">
    <property type="term" value="F:testosterone dehydrogenase (NAD+) activity"/>
    <property type="evidence" value="ECO:0007669"/>
    <property type="project" value="UniProtKB-EC"/>
</dbReference>
<dbReference type="PhylomeDB" id="A7RXH2"/>
<keyword evidence="5" id="KW-0444">Lipid biosynthesis</keyword>
<evidence type="ECO:0000256" key="5">
    <source>
        <dbReference type="ARBA" id="ARBA00022516"/>
    </source>
</evidence>
<keyword evidence="28" id="KW-1185">Reference proteome</keyword>
<comment type="similarity">
    <text evidence="3">Belongs to the short-chain dehydrogenases/reductases (SDR) family.</text>
</comment>
<dbReference type="eggNOG" id="KOG1200">
    <property type="taxonomic scope" value="Eukaryota"/>
</dbReference>
<evidence type="ECO:0000256" key="17">
    <source>
        <dbReference type="ARBA" id="ARBA00052680"/>
    </source>
</evidence>
<keyword evidence="7" id="KW-0276">Fatty acid metabolism</keyword>
<evidence type="ECO:0000256" key="22">
    <source>
        <dbReference type="ARBA" id="ARBA00081419"/>
    </source>
</evidence>
<evidence type="ECO:0000313" key="27">
    <source>
        <dbReference type="EMBL" id="EDO43775.1"/>
    </source>
</evidence>
<evidence type="ECO:0000256" key="6">
    <source>
        <dbReference type="ARBA" id="ARBA00022553"/>
    </source>
</evidence>
<gene>
    <name evidence="27" type="ORF">NEMVEDRAFT_v1g241360</name>
</gene>
<comment type="catalytic activity">
    <reaction evidence="17">
        <text>a (3R)-3-hydroxyacyl-CoA + NAD(+) = a 3-oxoacyl-CoA + NADH + H(+)</text>
        <dbReference type="Rhea" id="RHEA:32711"/>
        <dbReference type="ChEBI" id="CHEBI:15378"/>
        <dbReference type="ChEBI" id="CHEBI:57319"/>
        <dbReference type="ChEBI" id="CHEBI:57540"/>
        <dbReference type="ChEBI" id="CHEBI:57945"/>
        <dbReference type="ChEBI" id="CHEBI:90726"/>
        <dbReference type="EC" id="1.1.1.n12"/>
    </reaction>
    <physiologicalReaction direction="left-to-right" evidence="17">
        <dbReference type="Rhea" id="RHEA:32712"/>
    </physiologicalReaction>
</comment>
<dbReference type="InParanoid" id="A7RXH2"/>
<evidence type="ECO:0000256" key="19">
    <source>
        <dbReference type="ARBA" id="ARBA00066822"/>
    </source>
</evidence>
<dbReference type="PRINTS" id="PR00080">
    <property type="entry name" value="SDRFAMILY"/>
</dbReference>
<feature type="domain" description="Ketoreductase" evidence="26">
    <location>
        <begin position="11"/>
        <end position="188"/>
    </location>
</feature>
<reference evidence="27 28" key="1">
    <citation type="journal article" date="2007" name="Science">
        <title>Sea anemone genome reveals ancestral eumetazoan gene repertoire and genomic organization.</title>
        <authorList>
            <person name="Putnam N.H."/>
            <person name="Srivastava M."/>
            <person name="Hellsten U."/>
            <person name="Dirks B."/>
            <person name="Chapman J."/>
            <person name="Salamov A."/>
            <person name="Terry A."/>
            <person name="Shapiro H."/>
            <person name="Lindquist E."/>
            <person name="Kapitonov V.V."/>
            <person name="Jurka J."/>
            <person name="Genikhovich G."/>
            <person name="Grigoriev I.V."/>
            <person name="Lucas S.M."/>
            <person name="Steele R.E."/>
            <person name="Finnerty J.R."/>
            <person name="Technau U."/>
            <person name="Martindale M.Q."/>
            <person name="Rokhsar D.S."/>
        </authorList>
    </citation>
    <scope>NUCLEOTIDE SEQUENCE [LARGE SCALE GENOMIC DNA]</scope>
    <source>
        <strain evidence="28">CH2 X CH6</strain>
    </source>
</reference>
<dbReference type="InterPro" id="IPR036291">
    <property type="entry name" value="NAD(P)-bd_dom_sf"/>
</dbReference>
<evidence type="ECO:0000256" key="11">
    <source>
        <dbReference type="ARBA" id="ARBA00023128"/>
    </source>
</evidence>
<evidence type="ECO:0000256" key="14">
    <source>
        <dbReference type="ARBA" id="ARBA00049069"/>
    </source>
</evidence>
<dbReference type="KEGG" id="nve:5515791"/>
<dbReference type="HOGENOM" id="CLU_010194_1_3_1"/>
<dbReference type="GO" id="GO:0004303">
    <property type="term" value="F:estradiol 17-beta-dehydrogenase [NAD(P)+] activity"/>
    <property type="evidence" value="ECO:0007669"/>
    <property type="project" value="UniProtKB-EC"/>
</dbReference>
<dbReference type="AlphaFoldDB" id="A7RXH2"/>
<protein>
    <recommendedName>
        <fullName evidence="20">(3R)-3-hydroxyacyl-CoA dehydrogenase</fullName>
        <ecNumber evidence="19">1.1.1.239</ecNumber>
        <ecNumber evidence="4">1.1.1.n12</ecNumber>
    </recommendedName>
    <alternativeName>
        <fullName evidence="22">17-beta-hydroxysteroid dehydrogenase 8</fullName>
    </alternativeName>
    <alternativeName>
        <fullName evidence="21">3-ketoacyl-[acyl-carrier-protein] reductase alpha subunit</fullName>
    </alternativeName>
    <alternativeName>
        <fullName evidence="24">3-oxoacyl-[acyl-carrier-protein] reductase</fullName>
    </alternativeName>
    <alternativeName>
        <fullName evidence="25">Estradiol 17-beta-dehydrogenase 8</fullName>
    </alternativeName>
    <alternativeName>
        <fullName evidence="23">Testosterone 17-beta-dehydrogenase 8</fullName>
    </alternativeName>
</protein>
<evidence type="ECO:0000256" key="24">
    <source>
        <dbReference type="ARBA" id="ARBA00083097"/>
    </source>
</evidence>
<comment type="catalytic activity">
    <reaction evidence="14">
        <text>17beta-estradiol + NAD(+) = estrone + NADH + H(+)</text>
        <dbReference type="Rhea" id="RHEA:24612"/>
        <dbReference type="ChEBI" id="CHEBI:15378"/>
        <dbReference type="ChEBI" id="CHEBI:16469"/>
        <dbReference type="ChEBI" id="CHEBI:17263"/>
        <dbReference type="ChEBI" id="CHEBI:57540"/>
        <dbReference type="ChEBI" id="CHEBI:57945"/>
        <dbReference type="EC" id="1.1.1.62"/>
    </reaction>
    <physiologicalReaction direction="left-to-right" evidence="14">
        <dbReference type="Rhea" id="RHEA:24613"/>
    </physiologicalReaction>
    <physiologicalReaction direction="right-to-left" evidence="14">
        <dbReference type="Rhea" id="RHEA:24614"/>
    </physiologicalReaction>
</comment>
<dbReference type="SUPFAM" id="SSF51735">
    <property type="entry name" value="NAD(P)-binding Rossmann-fold domains"/>
    <property type="match status" value="1"/>
</dbReference>
<evidence type="ECO:0000256" key="9">
    <source>
        <dbReference type="ARBA" id="ARBA00023027"/>
    </source>
</evidence>
<dbReference type="EC" id="1.1.1.n12" evidence="4"/>
<evidence type="ECO:0000259" key="26">
    <source>
        <dbReference type="SMART" id="SM00822"/>
    </source>
</evidence>
<dbReference type="PANTHER" id="PTHR42760:SF83">
    <property type="entry name" value="(3R)-3-HYDROXYACYL-COA DEHYDROGENASE"/>
    <property type="match status" value="1"/>
</dbReference>
<dbReference type="GO" id="GO:0005759">
    <property type="term" value="C:mitochondrial matrix"/>
    <property type="evidence" value="ECO:0007669"/>
    <property type="project" value="UniProtKB-SubCell"/>
</dbReference>
<dbReference type="OMA" id="MFEVNVY"/>
<dbReference type="PRINTS" id="PR00081">
    <property type="entry name" value="GDHRDH"/>
</dbReference>
<evidence type="ECO:0000256" key="13">
    <source>
        <dbReference type="ARBA" id="ARBA00037929"/>
    </source>
</evidence>
<keyword evidence="6" id="KW-0597">Phosphoprotein</keyword>
<dbReference type="Pfam" id="PF13561">
    <property type="entry name" value="adh_short_C2"/>
    <property type="match status" value="1"/>
</dbReference>
<keyword evidence="11" id="KW-0496">Mitochondrion</keyword>
<dbReference type="Gene3D" id="3.40.50.720">
    <property type="entry name" value="NAD(P)-binding Rossmann-like Domain"/>
    <property type="match status" value="1"/>
</dbReference>
<evidence type="ECO:0000256" key="2">
    <source>
        <dbReference type="ARBA" id="ARBA00005194"/>
    </source>
</evidence>
<dbReference type="STRING" id="45351.A7RXH2"/>
<keyword evidence="12" id="KW-0275">Fatty acid biosynthesis</keyword>
<evidence type="ECO:0000256" key="21">
    <source>
        <dbReference type="ARBA" id="ARBA00077835"/>
    </source>
</evidence>
<dbReference type="PANTHER" id="PTHR42760">
    <property type="entry name" value="SHORT-CHAIN DEHYDROGENASES/REDUCTASES FAMILY MEMBER"/>
    <property type="match status" value="1"/>
</dbReference>
<organism evidence="27 28">
    <name type="scientific">Nematostella vectensis</name>
    <name type="common">Starlet sea anemone</name>
    <dbReference type="NCBI Taxonomy" id="45351"/>
    <lineage>
        <taxon>Eukaryota</taxon>
        <taxon>Metazoa</taxon>
        <taxon>Cnidaria</taxon>
        <taxon>Anthozoa</taxon>
        <taxon>Hexacorallia</taxon>
        <taxon>Actiniaria</taxon>
        <taxon>Edwardsiidae</taxon>
        <taxon>Nematostella</taxon>
    </lineage>
</organism>
<dbReference type="FunFam" id="3.40.50.720:FF:000231">
    <property type="entry name" value="Estradiol 17-beta-dehydrogenase 8"/>
    <property type="match status" value="1"/>
</dbReference>
<dbReference type="InterPro" id="IPR057326">
    <property type="entry name" value="KR_dom"/>
</dbReference>
<evidence type="ECO:0000256" key="16">
    <source>
        <dbReference type="ARBA" id="ARBA00050435"/>
    </source>
</evidence>
<evidence type="ECO:0000256" key="8">
    <source>
        <dbReference type="ARBA" id="ARBA00023002"/>
    </source>
</evidence>
<dbReference type="EC" id="1.1.1.239" evidence="19"/>
<dbReference type="EMBL" id="DS469550">
    <property type="protein sequence ID" value="EDO43775.1"/>
    <property type="molecule type" value="Genomic_DNA"/>
</dbReference>
<keyword evidence="10" id="KW-0443">Lipid metabolism</keyword>
<evidence type="ECO:0000256" key="20">
    <source>
        <dbReference type="ARBA" id="ARBA00070911"/>
    </source>
</evidence>
<sequence>MAAVGGLLRGRLALVTGGGSGIGRAVCEALANRGASVSVIDLHGVGAKETSENLATHNDTTRHTHFAVNVASSSEVKDLLQAIHKEYQRAPCILVNSAGIAKDALLLKMKEQDFDDVIDVNLKGTFLMCQTTAKAMVENKINNGSIINISSIVAKSGNMGQANYAASKAGVEGLTKVCAIELARFGIRCNAILPGFIDTPMTRKVPAHITEQIKHFIPLGRFGQPSNIADVVSFLACDESSYITGASIDVTGGLSL</sequence>
<evidence type="ECO:0000256" key="18">
    <source>
        <dbReference type="ARBA" id="ARBA00065174"/>
    </source>
</evidence>
<comment type="pathway">
    <text evidence="13">Steroid biosynthesis; estrogen biosynthesis.</text>
</comment>
<comment type="subcellular location">
    <subcellularLocation>
        <location evidence="1">Mitochondrion matrix</location>
    </subcellularLocation>
</comment>
<dbReference type="GO" id="GO:0006633">
    <property type="term" value="P:fatty acid biosynthetic process"/>
    <property type="evidence" value="ECO:0000318"/>
    <property type="project" value="GO_Central"/>
</dbReference>
<proteinExistence type="inferred from homology"/>
<dbReference type="OrthoDB" id="294295at2759"/>
<evidence type="ECO:0000256" key="10">
    <source>
        <dbReference type="ARBA" id="ARBA00023098"/>
    </source>
</evidence>
<dbReference type="InterPro" id="IPR002347">
    <property type="entry name" value="SDR_fam"/>
</dbReference>
<dbReference type="NCBIfam" id="NF009466">
    <property type="entry name" value="PRK12826.1-2"/>
    <property type="match status" value="1"/>
</dbReference>
<evidence type="ECO:0000313" key="28">
    <source>
        <dbReference type="Proteomes" id="UP000001593"/>
    </source>
</evidence>
<dbReference type="Proteomes" id="UP000001593">
    <property type="component" value="Unassembled WGS sequence"/>
</dbReference>
<keyword evidence="9" id="KW-0520">NAD</keyword>